<sequence length="117" mass="13231">MDQSQTDDIENWISPEMWSDPWRYLTTSERHQDESSTSFLSTPQREMETGTKFAESDFDVTDSVPSKLNAESINPNASSTTSVENSELDTKDQESNLNIDSKMESASRSENIDLLLT</sequence>
<dbReference type="Proteomes" id="UP000094527">
    <property type="component" value="Unassembled WGS sequence"/>
</dbReference>
<accession>A0A1D2MRX8</accession>
<feature type="region of interest" description="Disordered" evidence="1">
    <location>
        <begin position="28"/>
        <end position="117"/>
    </location>
</feature>
<dbReference type="OrthoDB" id="28397at2759"/>
<protein>
    <submittedName>
        <fullName evidence="2">Uncharacterized protein</fullName>
    </submittedName>
</protein>
<evidence type="ECO:0000313" key="2">
    <source>
        <dbReference type="EMBL" id="ODM95564.1"/>
    </source>
</evidence>
<reference evidence="2 3" key="1">
    <citation type="journal article" date="2016" name="Genome Biol. Evol.">
        <title>Gene Family Evolution Reflects Adaptation to Soil Environmental Stressors in the Genome of the Collembolan Orchesella cincta.</title>
        <authorList>
            <person name="Faddeeva-Vakhrusheva A."/>
            <person name="Derks M.F."/>
            <person name="Anvar S.Y."/>
            <person name="Agamennone V."/>
            <person name="Suring W."/>
            <person name="Smit S."/>
            <person name="van Straalen N.M."/>
            <person name="Roelofs D."/>
        </authorList>
    </citation>
    <scope>NUCLEOTIDE SEQUENCE [LARGE SCALE GENOMIC DNA]</scope>
    <source>
        <tissue evidence="2">Mixed pool</tissue>
    </source>
</reference>
<proteinExistence type="predicted"/>
<evidence type="ECO:0000313" key="3">
    <source>
        <dbReference type="Proteomes" id="UP000094527"/>
    </source>
</evidence>
<organism evidence="2 3">
    <name type="scientific">Orchesella cincta</name>
    <name type="common">Springtail</name>
    <name type="synonym">Podura cincta</name>
    <dbReference type="NCBI Taxonomy" id="48709"/>
    <lineage>
        <taxon>Eukaryota</taxon>
        <taxon>Metazoa</taxon>
        <taxon>Ecdysozoa</taxon>
        <taxon>Arthropoda</taxon>
        <taxon>Hexapoda</taxon>
        <taxon>Collembola</taxon>
        <taxon>Entomobryomorpha</taxon>
        <taxon>Entomobryoidea</taxon>
        <taxon>Orchesellidae</taxon>
        <taxon>Orchesellinae</taxon>
        <taxon>Orchesella</taxon>
    </lineage>
</organism>
<dbReference type="AlphaFoldDB" id="A0A1D2MRX8"/>
<gene>
    <name evidence="2" type="ORF">Ocin01_11107</name>
</gene>
<feature type="compositionally biased region" description="Polar residues" evidence="1">
    <location>
        <begin position="35"/>
        <end position="44"/>
    </location>
</feature>
<feature type="compositionally biased region" description="Polar residues" evidence="1">
    <location>
        <begin position="63"/>
        <end position="85"/>
    </location>
</feature>
<name>A0A1D2MRX8_ORCCI</name>
<dbReference type="EMBL" id="LJIJ01000652">
    <property type="protein sequence ID" value="ODM95564.1"/>
    <property type="molecule type" value="Genomic_DNA"/>
</dbReference>
<keyword evidence="3" id="KW-1185">Reference proteome</keyword>
<evidence type="ECO:0000256" key="1">
    <source>
        <dbReference type="SAM" id="MobiDB-lite"/>
    </source>
</evidence>
<feature type="compositionally biased region" description="Basic and acidic residues" evidence="1">
    <location>
        <begin position="101"/>
        <end position="111"/>
    </location>
</feature>
<comment type="caution">
    <text evidence="2">The sequence shown here is derived from an EMBL/GenBank/DDBJ whole genome shotgun (WGS) entry which is preliminary data.</text>
</comment>